<evidence type="ECO:0000256" key="7">
    <source>
        <dbReference type="ARBA" id="ARBA00022840"/>
    </source>
</evidence>
<dbReference type="PANTHER" id="PTHR24421">
    <property type="entry name" value="NITRATE/NITRITE SENSOR PROTEIN NARX-RELATED"/>
    <property type="match status" value="1"/>
</dbReference>
<evidence type="ECO:0000313" key="13">
    <source>
        <dbReference type="Proteomes" id="UP000886724"/>
    </source>
</evidence>
<keyword evidence="9" id="KW-0812">Transmembrane</keyword>
<keyword evidence="3" id="KW-0597">Phosphoprotein</keyword>
<evidence type="ECO:0000256" key="3">
    <source>
        <dbReference type="ARBA" id="ARBA00022553"/>
    </source>
</evidence>
<protein>
    <recommendedName>
        <fullName evidence="2">histidine kinase</fullName>
        <ecNumber evidence="2">2.7.13.3</ecNumber>
    </recommendedName>
</protein>
<dbReference type="AlphaFoldDB" id="A0A9D1XNC4"/>
<dbReference type="GO" id="GO:0046983">
    <property type="term" value="F:protein dimerization activity"/>
    <property type="evidence" value="ECO:0007669"/>
    <property type="project" value="InterPro"/>
</dbReference>
<evidence type="ECO:0000256" key="9">
    <source>
        <dbReference type="SAM" id="Phobius"/>
    </source>
</evidence>
<dbReference type="EC" id="2.7.13.3" evidence="2"/>
<dbReference type="GO" id="GO:0000155">
    <property type="term" value="F:phosphorelay sensor kinase activity"/>
    <property type="evidence" value="ECO:0007669"/>
    <property type="project" value="InterPro"/>
</dbReference>
<dbReference type="GO" id="GO:0016020">
    <property type="term" value="C:membrane"/>
    <property type="evidence" value="ECO:0007669"/>
    <property type="project" value="InterPro"/>
</dbReference>
<evidence type="ECO:0000313" key="12">
    <source>
        <dbReference type="EMBL" id="HIX81125.1"/>
    </source>
</evidence>
<dbReference type="SUPFAM" id="SSF55874">
    <property type="entry name" value="ATPase domain of HSP90 chaperone/DNA topoisomerase II/histidine kinase"/>
    <property type="match status" value="1"/>
</dbReference>
<dbReference type="Proteomes" id="UP000886724">
    <property type="component" value="Unassembled WGS sequence"/>
</dbReference>
<proteinExistence type="predicted"/>
<evidence type="ECO:0000256" key="4">
    <source>
        <dbReference type="ARBA" id="ARBA00022679"/>
    </source>
</evidence>
<dbReference type="Pfam" id="PF07730">
    <property type="entry name" value="HisKA_3"/>
    <property type="match status" value="1"/>
</dbReference>
<keyword evidence="6 12" id="KW-0418">Kinase</keyword>
<keyword evidence="5" id="KW-0547">Nucleotide-binding</keyword>
<feature type="domain" description="Histidine kinase/HSP90-like ATPase" evidence="10">
    <location>
        <begin position="344"/>
        <end position="420"/>
    </location>
</feature>
<feature type="domain" description="Signal transduction histidine kinase subgroup 3 dimerisation and phosphoacceptor" evidence="11">
    <location>
        <begin position="238"/>
        <end position="305"/>
    </location>
</feature>
<reference evidence="12" key="2">
    <citation type="submission" date="2021-04" db="EMBL/GenBank/DDBJ databases">
        <authorList>
            <person name="Gilroy R."/>
        </authorList>
    </citation>
    <scope>NUCLEOTIDE SEQUENCE</scope>
    <source>
        <strain evidence="12">ChiGjej1B1-14440</strain>
    </source>
</reference>
<accession>A0A9D1XNC4</accession>
<feature type="transmembrane region" description="Helical" evidence="9">
    <location>
        <begin position="59"/>
        <end position="78"/>
    </location>
</feature>
<sequence length="441" mass="50688">MIYSHRRTLSILHNTMSILNLIIVLFYGTVILLTTRYIISSQLSRDFLDNIDYIPHHPLKVFFGSLFLYGILIFIMYGRNENVVTHKHMNIFYSVIELIVSFALIYSIYMGYNGILFLVFCDCIFHLKDGRYSKRFMMILVIVYLISSYDVFSAMFPMVSVNDYFQVYGSNISGVFMIVKACLETINIILFISFMIVYLADEIQENEHISEELNMINQVNKELQNYAAITEKIGENNERKRLAREIHDTLGHALTGIAAGIDACLAMIEINPQATKQQLEVISKVVRQGIKDVRNSLNKLRPGALEEHSFKEAIERMIDEFSSVSDLTIELNYQLNNIDFEKNKEDILFRIIQECITNALRHGHATFVGIDIYQEMDFLYLKIQDNGAGCKNIKYGFGLTQMKERVAIINGEIYFAGDNGFLTIVKIPIQRGEKYGESSNS</sequence>
<evidence type="ECO:0000256" key="8">
    <source>
        <dbReference type="ARBA" id="ARBA00023012"/>
    </source>
</evidence>
<feature type="transmembrane region" description="Helical" evidence="9">
    <location>
        <begin position="98"/>
        <end position="125"/>
    </location>
</feature>
<comment type="caution">
    <text evidence="12">The sequence shown here is derived from an EMBL/GenBank/DDBJ whole genome shotgun (WGS) entry which is preliminary data.</text>
</comment>
<comment type="catalytic activity">
    <reaction evidence="1">
        <text>ATP + protein L-histidine = ADP + protein N-phospho-L-histidine.</text>
        <dbReference type="EC" id="2.7.13.3"/>
    </reaction>
</comment>
<name>A0A9D1XNC4_9FIRM</name>
<keyword evidence="8" id="KW-0902">Two-component regulatory system</keyword>
<feature type="transmembrane region" description="Helical" evidence="9">
    <location>
        <begin position="176"/>
        <end position="200"/>
    </location>
</feature>
<dbReference type="CDD" id="cd16917">
    <property type="entry name" value="HATPase_UhpB-NarQ-NarX-like"/>
    <property type="match status" value="1"/>
</dbReference>
<dbReference type="PANTHER" id="PTHR24421:SF10">
    <property type="entry name" value="NITRATE_NITRITE SENSOR PROTEIN NARQ"/>
    <property type="match status" value="1"/>
</dbReference>
<keyword evidence="7" id="KW-0067">ATP-binding</keyword>
<gene>
    <name evidence="12" type="ORF">H9980_04015</name>
</gene>
<feature type="transmembrane region" description="Helical" evidence="9">
    <location>
        <begin position="18"/>
        <end position="39"/>
    </location>
</feature>
<feature type="transmembrane region" description="Helical" evidence="9">
    <location>
        <begin position="137"/>
        <end position="156"/>
    </location>
</feature>
<evidence type="ECO:0000259" key="10">
    <source>
        <dbReference type="Pfam" id="PF02518"/>
    </source>
</evidence>
<keyword evidence="9" id="KW-1133">Transmembrane helix</keyword>
<dbReference type="InterPro" id="IPR003594">
    <property type="entry name" value="HATPase_dom"/>
</dbReference>
<dbReference type="GO" id="GO:0005524">
    <property type="term" value="F:ATP binding"/>
    <property type="evidence" value="ECO:0007669"/>
    <property type="project" value="UniProtKB-KW"/>
</dbReference>
<dbReference type="EMBL" id="DXET01000090">
    <property type="protein sequence ID" value="HIX81125.1"/>
    <property type="molecule type" value="Genomic_DNA"/>
</dbReference>
<evidence type="ECO:0000256" key="5">
    <source>
        <dbReference type="ARBA" id="ARBA00022741"/>
    </source>
</evidence>
<keyword evidence="4" id="KW-0808">Transferase</keyword>
<evidence type="ECO:0000256" key="6">
    <source>
        <dbReference type="ARBA" id="ARBA00022777"/>
    </source>
</evidence>
<dbReference type="Pfam" id="PF02518">
    <property type="entry name" value="HATPase_c"/>
    <property type="match status" value="1"/>
</dbReference>
<evidence type="ECO:0000256" key="2">
    <source>
        <dbReference type="ARBA" id="ARBA00012438"/>
    </source>
</evidence>
<organism evidence="12 13">
    <name type="scientific">Candidatus Erysipelatoclostridium merdavium</name>
    <dbReference type="NCBI Taxonomy" id="2838566"/>
    <lineage>
        <taxon>Bacteria</taxon>
        <taxon>Bacillati</taxon>
        <taxon>Bacillota</taxon>
        <taxon>Erysipelotrichia</taxon>
        <taxon>Erysipelotrichales</taxon>
        <taxon>Erysipelotrichales incertae sedis</taxon>
    </lineage>
</organism>
<reference evidence="12" key="1">
    <citation type="journal article" date="2021" name="PeerJ">
        <title>Extensive microbial diversity within the chicken gut microbiome revealed by metagenomics and culture.</title>
        <authorList>
            <person name="Gilroy R."/>
            <person name="Ravi A."/>
            <person name="Getino M."/>
            <person name="Pursley I."/>
            <person name="Horton D.L."/>
            <person name="Alikhan N.F."/>
            <person name="Baker D."/>
            <person name="Gharbi K."/>
            <person name="Hall N."/>
            <person name="Watson M."/>
            <person name="Adriaenssens E.M."/>
            <person name="Foster-Nyarko E."/>
            <person name="Jarju S."/>
            <person name="Secka A."/>
            <person name="Antonio M."/>
            <person name="Oren A."/>
            <person name="Chaudhuri R.R."/>
            <person name="La Ragione R."/>
            <person name="Hildebrand F."/>
            <person name="Pallen M.J."/>
        </authorList>
    </citation>
    <scope>NUCLEOTIDE SEQUENCE</scope>
    <source>
        <strain evidence="12">ChiGjej1B1-14440</strain>
    </source>
</reference>
<keyword evidence="9" id="KW-0472">Membrane</keyword>
<evidence type="ECO:0000259" key="11">
    <source>
        <dbReference type="Pfam" id="PF07730"/>
    </source>
</evidence>
<dbReference type="Gene3D" id="1.20.5.1930">
    <property type="match status" value="1"/>
</dbReference>
<dbReference type="InterPro" id="IPR036890">
    <property type="entry name" value="HATPase_C_sf"/>
</dbReference>
<evidence type="ECO:0000256" key="1">
    <source>
        <dbReference type="ARBA" id="ARBA00000085"/>
    </source>
</evidence>
<dbReference type="InterPro" id="IPR011712">
    <property type="entry name" value="Sig_transdc_His_kin_sub3_dim/P"/>
</dbReference>
<dbReference type="InterPro" id="IPR050482">
    <property type="entry name" value="Sensor_HK_TwoCompSys"/>
</dbReference>
<dbReference type="Gene3D" id="3.30.565.10">
    <property type="entry name" value="Histidine kinase-like ATPase, C-terminal domain"/>
    <property type="match status" value="1"/>
</dbReference>